<dbReference type="Proteomes" id="UP000029228">
    <property type="component" value="Unassembled WGS sequence"/>
</dbReference>
<reference evidence="1 2" key="1">
    <citation type="submission" date="2014-09" db="EMBL/GenBank/DDBJ databases">
        <title>Vibrio maritimus JCM 19235. (C45) whole genome shotgun sequence.</title>
        <authorList>
            <person name="Sawabe T."/>
            <person name="Meirelles P."/>
            <person name="Nakanishi M."/>
            <person name="Sayaka M."/>
            <person name="Hattori M."/>
            <person name="Ohkuma M."/>
        </authorList>
    </citation>
    <scope>NUCLEOTIDE SEQUENCE [LARGE SCALE GENOMIC DNA]</scope>
    <source>
        <strain evidence="2">JCM19235</strain>
    </source>
</reference>
<evidence type="ECO:0000313" key="2">
    <source>
        <dbReference type="Proteomes" id="UP000029228"/>
    </source>
</evidence>
<name>A0A090S8F7_9VIBR</name>
<gene>
    <name evidence="1" type="ORF">JCM19235_1374</name>
</gene>
<protein>
    <submittedName>
        <fullName evidence="1">Uncharacterized protein</fullName>
    </submittedName>
</protein>
<dbReference type="AlphaFoldDB" id="A0A090S8F7"/>
<proteinExistence type="predicted"/>
<organism evidence="1 2">
    <name type="scientific">Vibrio maritimus</name>
    <dbReference type="NCBI Taxonomy" id="990268"/>
    <lineage>
        <taxon>Bacteria</taxon>
        <taxon>Pseudomonadati</taxon>
        <taxon>Pseudomonadota</taxon>
        <taxon>Gammaproteobacteria</taxon>
        <taxon>Vibrionales</taxon>
        <taxon>Vibrionaceae</taxon>
        <taxon>Vibrio</taxon>
    </lineage>
</organism>
<dbReference type="EMBL" id="BBMR01000017">
    <property type="protein sequence ID" value="GAL23073.1"/>
    <property type="molecule type" value="Genomic_DNA"/>
</dbReference>
<comment type="caution">
    <text evidence="1">The sequence shown here is derived from an EMBL/GenBank/DDBJ whole genome shotgun (WGS) entry which is preliminary data.</text>
</comment>
<accession>A0A090S8F7</accession>
<keyword evidence="2" id="KW-1185">Reference proteome</keyword>
<sequence length="47" mass="5293">MGLTAKIAVLPKDKDPNEVPAADVRKAYYQALPFNSSKLFKIIMSRR</sequence>
<evidence type="ECO:0000313" key="1">
    <source>
        <dbReference type="EMBL" id="GAL23073.1"/>
    </source>
</evidence>